<evidence type="ECO:0000256" key="6">
    <source>
        <dbReference type="ARBA" id="ARBA00022839"/>
    </source>
</evidence>
<comment type="similarity">
    <text evidence="1 7">Belongs to the SbcD family.</text>
</comment>
<evidence type="ECO:0000313" key="11">
    <source>
        <dbReference type="Proteomes" id="UP000190080"/>
    </source>
</evidence>
<dbReference type="SUPFAM" id="SSF56300">
    <property type="entry name" value="Metallo-dependent phosphatases"/>
    <property type="match status" value="1"/>
</dbReference>
<dbReference type="GO" id="GO:0004519">
    <property type="term" value="F:endonuclease activity"/>
    <property type="evidence" value="ECO:0007669"/>
    <property type="project" value="UniProtKB-KW"/>
</dbReference>
<keyword evidence="7" id="KW-0233">DNA recombination</keyword>
<feature type="domain" description="Calcineurin-like phosphoesterase" evidence="8">
    <location>
        <begin position="1"/>
        <end position="103"/>
    </location>
</feature>
<comment type="subunit">
    <text evidence="2 7">Heterodimer of SbcC and SbcD.</text>
</comment>
<dbReference type="GO" id="GO:0006260">
    <property type="term" value="P:DNA replication"/>
    <property type="evidence" value="ECO:0007669"/>
    <property type="project" value="UniProtKB-KW"/>
</dbReference>
<keyword evidence="4 7" id="KW-0540">Nuclease</keyword>
<reference evidence="10 11" key="1">
    <citation type="submission" date="2017-03" db="EMBL/GenBank/DDBJ databases">
        <title>Genome sequence of Clostridium oryzae DSM 28571.</title>
        <authorList>
            <person name="Poehlein A."/>
            <person name="Daniel R."/>
        </authorList>
    </citation>
    <scope>NUCLEOTIDE SEQUENCE [LARGE SCALE GENOMIC DNA]</scope>
    <source>
        <strain evidence="10 11">DSM 28571</strain>
    </source>
</reference>
<feature type="domain" description="Nuclease SbcCD subunit D C-terminal" evidence="9">
    <location>
        <begin position="281"/>
        <end position="371"/>
    </location>
</feature>
<protein>
    <recommendedName>
        <fullName evidence="3 7">Nuclease SbcCD subunit D</fullName>
    </recommendedName>
</protein>
<evidence type="ECO:0000256" key="2">
    <source>
        <dbReference type="ARBA" id="ARBA00011322"/>
    </source>
</evidence>
<dbReference type="InterPro" id="IPR004843">
    <property type="entry name" value="Calcineurin-like_PHP"/>
</dbReference>
<dbReference type="NCBIfam" id="TIGR00619">
    <property type="entry name" value="sbcd"/>
    <property type="match status" value="1"/>
</dbReference>
<keyword evidence="5 7" id="KW-0378">Hydrolase</keyword>
<dbReference type="STRING" id="1450648.CLORY_27900"/>
<gene>
    <name evidence="7 10" type="primary">sbcD</name>
    <name evidence="10" type="ORF">CLORY_27900</name>
</gene>
<keyword evidence="7" id="KW-0255">Endonuclease</keyword>
<proteinExistence type="inferred from homology"/>
<dbReference type="InterPro" id="IPR029052">
    <property type="entry name" value="Metallo-depent_PP-like"/>
</dbReference>
<sequence>MKFIHTGDWHIGKIINEFSMLEEQRFVLKQLVELIAAEKPDALLIAGDLYDRSIPPVEAVELIDDVFSKILLELKVPILVIGGNHDSGERISFCSSILTKNGLHIVGTLSKEIKKIQLKDEFGAVNFYMVPYSDPREAKSIFEDDSLTTHEQVMLKIIENIKQDIAFHGYDRNIMIAHGYVSNIKGSSSEDDSAEGPVTCDSERPLSIGGTDIIDASIFDAFNYTALGHLHGSQKIKSDKIRYSGSLLKYSFSEVKHKKSAAIVTLDNIGNVNVVLKELTPKRDMRIIKGPLKELLKPEVYSLGNTEDYIFAQLTDEGELVDPMQKLRSVYPNAMGLSREGQAAHSQSSTSASKGYKDKSKLELFCEFYKSVKGSDLSPEKLYIVTNIIEKVEKMVR</sequence>
<evidence type="ECO:0000256" key="4">
    <source>
        <dbReference type="ARBA" id="ARBA00022722"/>
    </source>
</evidence>
<organism evidence="10 11">
    <name type="scientific">Clostridium oryzae</name>
    <dbReference type="NCBI Taxonomy" id="1450648"/>
    <lineage>
        <taxon>Bacteria</taxon>
        <taxon>Bacillati</taxon>
        <taxon>Bacillota</taxon>
        <taxon>Clostridia</taxon>
        <taxon>Eubacteriales</taxon>
        <taxon>Clostridiaceae</taxon>
        <taxon>Clostridium</taxon>
    </lineage>
</organism>
<dbReference type="InterPro" id="IPR004593">
    <property type="entry name" value="SbcD"/>
</dbReference>
<dbReference type="EMBL" id="MZGV01000031">
    <property type="protein sequence ID" value="OPJ60481.1"/>
    <property type="molecule type" value="Genomic_DNA"/>
</dbReference>
<dbReference type="InterPro" id="IPR050535">
    <property type="entry name" value="DNA_Repair-Maintenance_Comp"/>
</dbReference>
<dbReference type="CDD" id="cd00840">
    <property type="entry name" value="MPP_Mre11_N"/>
    <property type="match status" value="1"/>
</dbReference>
<comment type="function">
    <text evidence="7">SbcCD cleaves DNA hairpin structures. These structures can inhibit DNA replication and are intermediates in certain DNA recombination reactions. The complex acts as a 3'-&gt;5' double strand exonuclease that can open hairpins. It also has a 5' single-strand endonuclease activity.</text>
</comment>
<evidence type="ECO:0000256" key="5">
    <source>
        <dbReference type="ARBA" id="ARBA00022801"/>
    </source>
</evidence>
<dbReference type="Pfam" id="PF00149">
    <property type="entry name" value="Metallophos"/>
    <property type="match status" value="1"/>
</dbReference>
<evidence type="ECO:0000313" key="10">
    <source>
        <dbReference type="EMBL" id="OPJ60481.1"/>
    </source>
</evidence>
<dbReference type="InterPro" id="IPR041796">
    <property type="entry name" value="Mre11_N"/>
</dbReference>
<keyword evidence="7" id="KW-0235">DNA replication</keyword>
<dbReference type="RefSeq" id="WP_079425481.1">
    <property type="nucleotide sequence ID" value="NZ_MZGV01000031.1"/>
</dbReference>
<dbReference type="Proteomes" id="UP000190080">
    <property type="component" value="Unassembled WGS sequence"/>
</dbReference>
<evidence type="ECO:0000256" key="1">
    <source>
        <dbReference type="ARBA" id="ARBA00010555"/>
    </source>
</evidence>
<dbReference type="GO" id="GO:0006310">
    <property type="term" value="P:DNA recombination"/>
    <property type="evidence" value="ECO:0007669"/>
    <property type="project" value="UniProtKB-KW"/>
</dbReference>
<dbReference type="Pfam" id="PF12320">
    <property type="entry name" value="SbcD_C"/>
    <property type="match status" value="1"/>
</dbReference>
<dbReference type="PANTHER" id="PTHR30337">
    <property type="entry name" value="COMPONENT OF ATP-DEPENDENT DSDNA EXONUCLEASE"/>
    <property type="match status" value="1"/>
</dbReference>
<evidence type="ECO:0000256" key="3">
    <source>
        <dbReference type="ARBA" id="ARBA00013365"/>
    </source>
</evidence>
<dbReference type="InterPro" id="IPR026843">
    <property type="entry name" value="SbcD_C"/>
</dbReference>
<evidence type="ECO:0000259" key="8">
    <source>
        <dbReference type="Pfam" id="PF00149"/>
    </source>
</evidence>
<evidence type="ECO:0000259" key="9">
    <source>
        <dbReference type="Pfam" id="PF12320"/>
    </source>
</evidence>
<dbReference type="PANTHER" id="PTHR30337:SF0">
    <property type="entry name" value="NUCLEASE SBCCD SUBUNIT D"/>
    <property type="match status" value="1"/>
</dbReference>
<dbReference type="AlphaFoldDB" id="A0A1V4IKD4"/>
<keyword evidence="11" id="KW-1185">Reference proteome</keyword>
<name>A0A1V4IKD4_9CLOT</name>
<keyword evidence="6 7" id="KW-0269">Exonuclease</keyword>
<dbReference type="OrthoDB" id="9773856at2"/>
<dbReference type="GO" id="GO:0008408">
    <property type="term" value="F:3'-5' exonuclease activity"/>
    <property type="evidence" value="ECO:0007669"/>
    <property type="project" value="InterPro"/>
</dbReference>
<evidence type="ECO:0000256" key="7">
    <source>
        <dbReference type="RuleBase" id="RU363069"/>
    </source>
</evidence>
<comment type="caution">
    <text evidence="10">The sequence shown here is derived from an EMBL/GenBank/DDBJ whole genome shotgun (WGS) entry which is preliminary data.</text>
</comment>
<accession>A0A1V4IKD4</accession>
<dbReference type="Gene3D" id="3.60.21.10">
    <property type="match status" value="1"/>
</dbReference>